<evidence type="ECO:0000313" key="6">
    <source>
        <dbReference type="EMBL" id="HHL43307.1"/>
    </source>
</evidence>
<proteinExistence type="inferred from homology"/>
<dbReference type="Gene3D" id="1.10.8.80">
    <property type="entry name" value="Magnesium chelatase subunit I, C-Terminal domain"/>
    <property type="match status" value="1"/>
</dbReference>
<dbReference type="FunFam" id="3.40.50.300:FF:000640">
    <property type="entry name" value="MoxR family ATPase"/>
    <property type="match status" value="1"/>
</dbReference>
<dbReference type="AlphaFoldDB" id="A0A7C5R7N8"/>
<keyword evidence="1" id="KW-0547">Nucleotide-binding</keyword>
<comment type="similarity">
    <text evidence="3">Belongs to the MoxR family.</text>
</comment>
<dbReference type="GO" id="GO:0005524">
    <property type="term" value="F:ATP binding"/>
    <property type="evidence" value="ECO:0007669"/>
    <property type="project" value="UniProtKB-KW"/>
</dbReference>
<dbReference type="EMBL" id="DRMJ01000354">
    <property type="protein sequence ID" value="HHL43307.1"/>
    <property type="molecule type" value="Genomic_DNA"/>
</dbReference>
<dbReference type="InterPro" id="IPR041628">
    <property type="entry name" value="ChlI/MoxR_AAA_lid"/>
</dbReference>
<dbReference type="InterPro" id="IPR050764">
    <property type="entry name" value="CbbQ/NirQ/NorQ/GpvN"/>
</dbReference>
<organism evidence="6">
    <name type="scientific">Hellea balneolensis</name>
    <dbReference type="NCBI Taxonomy" id="287478"/>
    <lineage>
        <taxon>Bacteria</taxon>
        <taxon>Pseudomonadati</taxon>
        <taxon>Pseudomonadota</taxon>
        <taxon>Alphaproteobacteria</taxon>
        <taxon>Maricaulales</taxon>
        <taxon>Robiginitomaculaceae</taxon>
        <taxon>Hellea</taxon>
    </lineage>
</organism>
<dbReference type="Gene3D" id="3.40.50.300">
    <property type="entry name" value="P-loop containing nucleotide triphosphate hydrolases"/>
    <property type="match status" value="1"/>
</dbReference>
<comment type="caution">
    <text evidence="6">The sequence shown here is derived from an EMBL/GenBank/DDBJ whole genome shotgun (WGS) entry which is preliminary data.</text>
</comment>
<name>A0A7C5R7N8_9PROT</name>
<accession>A0A7C5R7N8</accession>
<evidence type="ECO:0000256" key="2">
    <source>
        <dbReference type="ARBA" id="ARBA00022840"/>
    </source>
</evidence>
<evidence type="ECO:0000259" key="4">
    <source>
        <dbReference type="Pfam" id="PF07726"/>
    </source>
</evidence>
<dbReference type="InterPro" id="IPR027417">
    <property type="entry name" value="P-loop_NTPase"/>
</dbReference>
<dbReference type="PIRSF" id="PIRSF002849">
    <property type="entry name" value="AAA_ATPase_chaperone_MoxR_prd"/>
    <property type="match status" value="1"/>
</dbReference>
<dbReference type="Proteomes" id="UP000885830">
    <property type="component" value="Unassembled WGS sequence"/>
</dbReference>
<dbReference type="PANTHER" id="PTHR42759:SF1">
    <property type="entry name" value="MAGNESIUM-CHELATASE SUBUNIT CHLD"/>
    <property type="match status" value="1"/>
</dbReference>
<dbReference type="Pfam" id="PF07726">
    <property type="entry name" value="AAA_3"/>
    <property type="match status" value="1"/>
</dbReference>
<keyword evidence="2" id="KW-0067">ATP-binding</keyword>
<dbReference type="InterPro" id="IPR011703">
    <property type="entry name" value="ATPase_AAA-3"/>
</dbReference>
<gene>
    <name evidence="6" type="ORF">ENJ42_06815</name>
</gene>
<feature type="domain" description="ChlI/MoxR AAA lid" evidence="5">
    <location>
        <begin position="239"/>
        <end position="307"/>
    </location>
</feature>
<dbReference type="PANTHER" id="PTHR42759">
    <property type="entry name" value="MOXR FAMILY PROTEIN"/>
    <property type="match status" value="1"/>
</dbReference>
<protein>
    <submittedName>
        <fullName evidence="6">MoxR family ATPase</fullName>
    </submittedName>
</protein>
<dbReference type="Pfam" id="PF17863">
    <property type="entry name" value="AAA_lid_2"/>
    <property type="match status" value="1"/>
</dbReference>
<evidence type="ECO:0000256" key="3">
    <source>
        <dbReference type="ARBA" id="ARBA00061607"/>
    </source>
</evidence>
<evidence type="ECO:0000256" key="1">
    <source>
        <dbReference type="ARBA" id="ARBA00022741"/>
    </source>
</evidence>
<dbReference type="CDD" id="cd00009">
    <property type="entry name" value="AAA"/>
    <property type="match status" value="1"/>
</dbReference>
<dbReference type="GO" id="GO:0016887">
    <property type="term" value="F:ATP hydrolysis activity"/>
    <property type="evidence" value="ECO:0007669"/>
    <property type="project" value="InterPro"/>
</dbReference>
<dbReference type="SUPFAM" id="SSF52540">
    <property type="entry name" value="P-loop containing nucleoside triphosphate hydrolases"/>
    <property type="match status" value="1"/>
</dbReference>
<sequence>AKKLADVKTEIGNKVIGQSDVVDLSLNALLCGGHALLVGVPGLAKTLLVETLATVLGLDGKRVQFTPDLMPADIIGSEVLEETGKGKRSFRFIPGPVFCQLLMADEINRASPRTQSALLQAMQEKFVTVAGEPHDLPAPFHVLATQNPIEQEGTYPLPEAQLDRFLFQIDVDYPKRDTERSILLSTTGTTSSKLKKILSPKQLQDMQGLVRAMPIGESIVDGILDLVREARPDQSTNVRIQTGVAWGPGPRAGQALMLASRARALLDGRLAPSLDDVIALAPAVLKHRMALTFAARAEGETIDDIIAHLVETIR</sequence>
<feature type="domain" description="ATPase AAA-3" evidence="4">
    <location>
        <begin position="34"/>
        <end position="167"/>
    </location>
</feature>
<evidence type="ECO:0000259" key="5">
    <source>
        <dbReference type="Pfam" id="PF17863"/>
    </source>
</evidence>
<feature type="non-terminal residue" evidence="6">
    <location>
        <position position="1"/>
    </location>
</feature>
<reference evidence="6" key="1">
    <citation type="journal article" date="2020" name="mSystems">
        <title>Genome- and Community-Level Interaction Insights into Carbon Utilization and Element Cycling Functions of Hydrothermarchaeota in Hydrothermal Sediment.</title>
        <authorList>
            <person name="Zhou Z."/>
            <person name="Liu Y."/>
            <person name="Xu W."/>
            <person name="Pan J."/>
            <person name="Luo Z.H."/>
            <person name="Li M."/>
        </authorList>
    </citation>
    <scope>NUCLEOTIDE SEQUENCE [LARGE SCALE GENOMIC DNA]</scope>
    <source>
        <strain evidence="6">HyVt-485</strain>
    </source>
</reference>